<name>A0A6A4GAD5_9AGAR</name>
<dbReference type="EMBL" id="ML771556">
    <property type="protein sequence ID" value="KAE9382427.1"/>
    <property type="molecule type" value="Genomic_DNA"/>
</dbReference>
<dbReference type="Proteomes" id="UP000799118">
    <property type="component" value="Unassembled WGS sequence"/>
</dbReference>
<organism evidence="1 2">
    <name type="scientific">Gymnopus androsaceus JB14</name>
    <dbReference type="NCBI Taxonomy" id="1447944"/>
    <lineage>
        <taxon>Eukaryota</taxon>
        <taxon>Fungi</taxon>
        <taxon>Dikarya</taxon>
        <taxon>Basidiomycota</taxon>
        <taxon>Agaricomycotina</taxon>
        <taxon>Agaricomycetes</taxon>
        <taxon>Agaricomycetidae</taxon>
        <taxon>Agaricales</taxon>
        <taxon>Marasmiineae</taxon>
        <taxon>Omphalotaceae</taxon>
        <taxon>Gymnopus</taxon>
    </lineage>
</organism>
<proteinExistence type="predicted"/>
<reference evidence="1" key="1">
    <citation type="journal article" date="2019" name="Environ. Microbiol.">
        <title>Fungal ecological strategies reflected in gene transcription - a case study of two litter decomposers.</title>
        <authorList>
            <person name="Barbi F."/>
            <person name="Kohler A."/>
            <person name="Barry K."/>
            <person name="Baskaran P."/>
            <person name="Daum C."/>
            <person name="Fauchery L."/>
            <person name="Ihrmark K."/>
            <person name="Kuo A."/>
            <person name="LaButti K."/>
            <person name="Lipzen A."/>
            <person name="Morin E."/>
            <person name="Grigoriev I.V."/>
            <person name="Henrissat B."/>
            <person name="Lindahl B."/>
            <person name="Martin F."/>
        </authorList>
    </citation>
    <scope>NUCLEOTIDE SEQUENCE</scope>
    <source>
        <strain evidence="1">JB14</strain>
    </source>
</reference>
<sequence>MGESSDLPHLPKCFRCLISLYQAPKSAFEIQRSSSYPSTTLGLQFTKVKSSMILPEELFQAVEENLAHDTPLIERQLPQLRWKYAINELVPLSWANRQLRRICFPFIFAYVEVQTEYLESFKDQCIANRKLSVSIKTLSVSLAVGGSHKEYKSALKDLLPRLTNLSHTNLKGIPVDMQLLTAINLHPCLTAVPGKR</sequence>
<evidence type="ECO:0000313" key="1">
    <source>
        <dbReference type="EMBL" id="KAE9382427.1"/>
    </source>
</evidence>
<gene>
    <name evidence="1" type="ORF">BT96DRAFT_1010654</name>
</gene>
<protein>
    <submittedName>
        <fullName evidence="1">Uncharacterized protein</fullName>
    </submittedName>
</protein>
<evidence type="ECO:0000313" key="2">
    <source>
        <dbReference type="Proteomes" id="UP000799118"/>
    </source>
</evidence>
<keyword evidence="2" id="KW-1185">Reference proteome</keyword>
<dbReference type="AlphaFoldDB" id="A0A6A4GAD5"/>
<accession>A0A6A4GAD5</accession>